<dbReference type="OrthoDB" id="62952at2759"/>
<dbReference type="EMBL" id="MU006242">
    <property type="protein sequence ID" value="KAF2820034.1"/>
    <property type="molecule type" value="Genomic_DNA"/>
</dbReference>
<dbReference type="PANTHER" id="PTHR42085">
    <property type="entry name" value="F-BOX DOMAIN-CONTAINING PROTEIN"/>
    <property type="match status" value="1"/>
</dbReference>
<keyword evidence="2" id="KW-1185">Reference proteome</keyword>
<name>A0A6A6ZI88_9PLEO</name>
<dbReference type="InterPro" id="IPR038883">
    <property type="entry name" value="AN11006-like"/>
</dbReference>
<dbReference type="AlphaFoldDB" id="A0A6A6ZI88"/>
<organism evidence="1 2">
    <name type="scientific">Ophiobolus disseminans</name>
    <dbReference type="NCBI Taxonomy" id="1469910"/>
    <lineage>
        <taxon>Eukaryota</taxon>
        <taxon>Fungi</taxon>
        <taxon>Dikarya</taxon>
        <taxon>Ascomycota</taxon>
        <taxon>Pezizomycotina</taxon>
        <taxon>Dothideomycetes</taxon>
        <taxon>Pleosporomycetidae</taxon>
        <taxon>Pleosporales</taxon>
        <taxon>Pleosporineae</taxon>
        <taxon>Phaeosphaeriaceae</taxon>
        <taxon>Ophiobolus</taxon>
    </lineage>
</organism>
<evidence type="ECO:0000313" key="2">
    <source>
        <dbReference type="Proteomes" id="UP000799424"/>
    </source>
</evidence>
<dbReference type="Proteomes" id="UP000799424">
    <property type="component" value="Unassembled WGS sequence"/>
</dbReference>
<evidence type="ECO:0000313" key="1">
    <source>
        <dbReference type="EMBL" id="KAF2820034.1"/>
    </source>
</evidence>
<dbReference type="PANTHER" id="PTHR42085:SF1">
    <property type="entry name" value="F-BOX DOMAIN-CONTAINING PROTEIN"/>
    <property type="match status" value="1"/>
</dbReference>
<sequence>QLQSRLVCLPTEIKHMITLWCFTADDKVENPATNSGCGQKNTVPSLGAALLQTCRRLNYEIDRRPLYSQNAFSFTTVDKARQFLKSLDYGYRLDVNDLEIDIRNVHSDHPAVAREWLQYLAWEDYPNCEAQASLKKDAPGLKTLRLNFESWPRIPMFRAELWNLLRNLMSNVKGLEKIVVIGASKGQSMARRAPWSPAHYVGADDI</sequence>
<feature type="non-terminal residue" evidence="1">
    <location>
        <position position="206"/>
    </location>
</feature>
<accession>A0A6A6ZI88</accession>
<reference evidence="1" key="1">
    <citation type="journal article" date="2020" name="Stud. Mycol.">
        <title>101 Dothideomycetes genomes: a test case for predicting lifestyles and emergence of pathogens.</title>
        <authorList>
            <person name="Haridas S."/>
            <person name="Albert R."/>
            <person name="Binder M."/>
            <person name="Bloem J."/>
            <person name="Labutti K."/>
            <person name="Salamov A."/>
            <person name="Andreopoulos B."/>
            <person name="Baker S."/>
            <person name="Barry K."/>
            <person name="Bills G."/>
            <person name="Bluhm B."/>
            <person name="Cannon C."/>
            <person name="Castanera R."/>
            <person name="Culley D."/>
            <person name="Daum C."/>
            <person name="Ezra D."/>
            <person name="Gonzalez J."/>
            <person name="Henrissat B."/>
            <person name="Kuo A."/>
            <person name="Liang C."/>
            <person name="Lipzen A."/>
            <person name="Lutzoni F."/>
            <person name="Magnuson J."/>
            <person name="Mondo S."/>
            <person name="Nolan M."/>
            <person name="Ohm R."/>
            <person name="Pangilinan J."/>
            <person name="Park H.-J."/>
            <person name="Ramirez L."/>
            <person name="Alfaro M."/>
            <person name="Sun H."/>
            <person name="Tritt A."/>
            <person name="Yoshinaga Y."/>
            <person name="Zwiers L.-H."/>
            <person name="Turgeon B."/>
            <person name="Goodwin S."/>
            <person name="Spatafora J."/>
            <person name="Crous P."/>
            <person name="Grigoriev I."/>
        </authorList>
    </citation>
    <scope>NUCLEOTIDE SEQUENCE</scope>
    <source>
        <strain evidence="1">CBS 113818</strain>
    </source>
</reference>
<gene>
    <name evidence="1" type="ORF">CC86DRAFT_253042</name>
</gene>
<proteinExistence type="predicted"/>
<protein>
    <submittedName>
        <fullName evidence="1">Uncharacterized protein</fullName>
    </submittedName>
</protein>
<feature type="non-terminal residue" evidence="1">
    <location>
        <position position="1"/>
    </location>
</feature>